<dbReference type="AlphaFoldDB" id="F6HIQ5"/>
<evidence type="ECO:0000256" key="2">
    <source>
        <dbReference type="ARBA" id="ARBA00012513"/>
    </source>
</evidence>
<evidence type="ECO:0000256" key="3">
    <source>
        <dbReference type="ARBA" id="ARBA00022527"/>
    </source>
</evidence>
<dbReference type="GO" id="GO:0016020">
    <property type="term" value="C:membrane"/>
    <property type="evidence" value="ECO:0007669"/>
    <property type="project" value="UniProtKB-SubCell"/>
</dbReference>
<dbReference type="Pfam" id="PF07727">
    <property type="entry name" value="RVT_2"/>
    <property type="match status" value="1"/>
</dbReference>
<keyword evidence="19" id="KW-1185">Reference proteome</keyword>
<dbReference type="eggNOG" id="KOG0017">
    <property type="taxonomic scope" value="Eukaryota"/>
</dbReference>
<keyword evidence="7" id="KW-0677">Repeat</keyword>
<dbReference type="InterPro" id="IPR036397">
    <property type="entry name" value="RNaseH_sf"/>
</dbReference>
<proteinExistence type="predicted"/>
<sequence>MEWCSINPCRVLVVSVVLLSYNMLLISSPPAAAAATTDAQVEAEAEALRNSTWWWYMENTTSHHCTWDGITCNREGRVIQITYLDYYNPRYKLSQLKFSSFPSLLHLNLSHSYIYGHIPDDIGTLTKLTYLRISYCALDGELPVSLGNLTLLEELDLSLNVHALCYMHHDSTPPIIHRDVSSNNILLDFKLDAFLSDFGTARLLHPDSSNQTLLAGTYGYIAPELAYTMAVTEKCDVYSFGVVALETMMGKHPREVFTLLSSSSAQNIMLTDILDSRLPSPQDRQVARDVVLVVWLALKCIHSNPRSPYKTHSPSYLWSNNGGEYIDGGFNEYCAAQGIRMEKTIPRTPQQNGVAEHMNRTLNERARRKKALHNKWVYRIKNEHDGSKRYKARLVVKGFQQKERIDYTEIFSPVVKMSTIRLVLGMVAAENLHLEQLDVKTTFLHGDLEEDLYMIQPEGFIAQGQENLVYKLRKSFLTNLEYLYLNFNRINGSIPYEIGNLKNLIYFDLGSNSLSFVISSSLGSLTNLEYLYLNLNRINGSISFEIGNFKILVQLSLSHNALVGVIPSSLGYLTNLTYFHLINKQIQGPSPCHLVFLPI</sequence>
<evidence type="ECO:0000256" key="7">
    <source>
        <dbReference type="ARBA" id="ARBA00022737"/>
    </source>
</evidence>
<keyword evidence="9" id="KW-0418">Kinase</keyword>
<dbReference type="PROSITE" id="PS00109">
    <property type="entry name" value="PROTEIN_KINASE_TYR"/>
    <property type="match status" value="1"/>
</dbReference>
<dbReference type="SUPFAM" id="SSF53098">
    <property type="entry name" value="Ribonuclease H-like"/>
    <property type="match status" value="1"/>
</dbReference>
<dbReference type="SUPFAM" id="SSF52058">
    <property type="entry name" value="L domain-like"/>
    <property type="match status" value="1"/>
</dbReference>
<comment type="subcellular location">
    <subcellularLocation>
        <location evidence="1">Membrane</location>
    </subcellularLocation>
</comment>
<evidence type="ECO:0000256" key="1">
    <source>
        <dbReference type="ARBA" id="ARBA00004370"/>
    </source>
</evidence>
<dbReference type="HOGENOM" id="CLU_455912_0_0_1"/>
<dbReference type="InterPro" id="IPR001611">
    <property type="entry name" value="Leu-rich_rpt"/>
</dbReference>
<keyword evidence="12" id="KW-0472">Membrane</keyword>
<keyword evidence="6" id="KW-0812">Transmembrane</keyword>
<keyword evidence="3" id="KW-0723">Serine/threonine-protein kinase</keyword>
<name>F6HIQ5_VITVI</name>
<dbReference type="GO" id="GO:0004674">
    <property type="term" value="F:protein serine/threonine kinase activity"/>
    <property type="evidence" value="ECO:0007669"/>
    <property type="project" value="UniProtKB-KW"/>
</dbReference>
<dbReference type="Pfam" id="PF13855">
    <property type="entry name" value="LRR_8"/>
    <property type="match status" value="1"/>
</dbReference>
<dbReference type="InterPro" id="IPR051420">
    <property type="entry name" value="Ser_Thr_Kinases_DiverseReg"/>
</dbReference>
<evidence type="ECO:0000256" key="13">
    <source>
        <dbReference type="ARBA" id="ARBA00047899"/>
    </source>
</evidence>
<dbReference type="EC" id="2.7.11.1" evidence="2"/>
<evidence type="ECO:0000256" key="6">
    <source>
        <dbReference type="ARBA" id="ARBA00022692"/>
    </source>
</evidence>
<dbReference type="Gene3D" id="3.30.420.10">
    <property type="entry name" value="Ribonuclease H-like superfamily/Ribonuclease H"/>
    <property type="match status" value="1"/>
</dbReference>
<evidence type="ECO:0000256" key="15">
    <source>
        <dbReference type="SAM" id="SignalP"/>
    </source>
</evidence>
<evidence type="ECO:0000256" key="4">
    <source>
        <dbReference type="ARBA" id="ARBA00022614"/>
    </source>
</evidence>
<dbReference type="InterPro" id="IPR011009">
    <property type="entry name" value="Kinase-like_dom_sf"/>
</dbReference>
<dbReference type="EMBL" id="FN595766">
    <property type="protein sequence ID" value="CCB52101.1"/>
    <property type="molecule type" value="Genomic_DNA"/>
</dbReference>
<dbReference type="SMART" id="SM00220">
    <property type="entry name" value="S_TKc"/>
    <property type="match status" value="1"/>
</dbReference>
<dbReference type="InterPro" id="IPR001584">
    <property type="entry name" value="Integrase_cat-core"/>
</dbReference>
<evidence type="ECO:0000259" key="17">
    <source>
        <dbReference type="PROSITE" id="PS50994"/>
    </source>
</evidence>
<dbReference type="PROSITE" id="PS50994">
    <property type="entry name" value="INTEGRASE"/>
    <property type="match status" value="1"/>
</dbReference>
<evidence type="ECO:0000256" key="8">
    <source>
        <dbReference type="ARBA" id="ARBA00022741"/>
    </source>
</evidence>
<evidence type="ECO:0000256" key="10">
    <source>
        <dbReference type="ARBA" id="ARBA00022840"/>
    </source>
</evidence>
<dbReference type="Pfam" id="PF00069">
    <property type="entry name" value="Pkinase"/>
    <property type="match status" value="1"/>
</dbReference>
<dbReference type="ExpressionAtlas" id="F6HIQ5">
    <property type="expression patterns" value="baseline"/>
</dbReference>
<dbReference type="GO" id="GO:0015074">
    <property type="term" value="P:DNA integration"/>
    <property type="evidence" value="ECO:0007669"/>
    <property type="project" value="InterPro"/>
</dbReference>
<keyword evidence="15" id="KW-0732">Signal</keyword>
<feature type="signal peptide" evidence="15">
    <location>
        <begin position="1"/>
        <end position="34"/>
    </location>
</feature>
<dbReference type="InParanoid" id="F6HIQ5"/>
<dbReference type="PROSITE" id="PS50011">
    <property type="entry name" value="PROTEIN_KINASE_DOM"/>
    <property type="match status" value="1"/>
</dbReference>
<keyword evidence="4" id="KW-0433">Leucine-rich repeat</keyword>
<evidence type="ECO:0000256" key="11">
    <source>
        <dbReference type="ARBA" id="ARBA00022989"/>
    </source>
</evidence>
<feature type="domain" description="Protein kinase" evidence="16">
    <location>
        <begin position="1"/>
        <end position="296"/>
    </location>
</feature>
<dbReference type="Proteomes" id="UP000009183">
    <property type="component" value="Chromosome 10"/>
</dbReference>
<evidence type="ECO:0000313" key="19">
    <source>
        <dbReference type="Proteomes" id="UP000009183"/>
    </source>
</evidence>
<dbReference type="Pfam" id="PF00560">
    <property type="entry name" value="LRR_1"/>
    <property type="match status" value="2"/>
</dbReference>
<organism evidence="18 19">
    <name type="scientific">Vitis vinifera</name>
    <name type="common">Grape</name>
    <dbReference type="NCBI Taxonomy" id="29760"/>
    <lineage>
        <taxon>Eukaryota</taxon>
        <taxon>Viridiplantae</taxon>
        <taxon>Streptophyta</taxon>
        <taxon>Embryophyta</taxon>
        <taxon>Tracheophyta</taxon>
        <taxon>Spermatophyta</taxon>
        <taxon>Magnoliopsida</taxon>
        <taxon>eudicotyledons</taxon>
        <taxon>Gunneridae</taxon>
        <taxon>Pentapetalae</taxon>
        <taxon>rosids</taxon>
        <taxon>Vitales</taxon>
        <taxon>Vitaceae</taxon>
        <taxon>Viteae</taxon>
        <taxon>Vitis</taxon>
    </lineage>
</organism>
<dbReference type="InterPro" id="IPR032675">
    <property type="entry name" value="LRR_dom_sf"/>
</dbReference>
<evidence type="ECO:0000256" key="5">
    <source>
        <dbReference type="ARBA" id="ARBA00022679"/>
    </source>
</evidence>
<keyword evidence="8" id="KW-0547">Nucleotide-binding</keyword>
<evidence type="ECO:0000313" key="18">
    <source>
        <dbReference type="EMBL" id="CCB52101.1"/>
    </source>
</evidence>
<dbReference type="Gene3D" id="3.80.10.10">
    <property type="entry name" value="Ribonuclease Inhibitor"/>
    <property type="match status" value="2"/>
</dbReference>
<dbReference type="GO" id="GO:0003676">
    <property type="term" value="F:nucleic acid binding"/>
    <property type="evidence" value="ECO:0007669"/>
    <property type="project" value="InterPro"/>
</dbReference>
<dbReference type="InterPro" id="IPR012337">
    <property type="entry name" value="RNaseH-like_sf"/>
</dbReference>
<comment type="catalytic activity">
    <reaction evidence="13">
        <text>L-threonyl-[protein] + ATP = O-phospho-L-threonyl-[protein] + ADP + H(+)</text>
        <dbReference type="Rhea" id="RHEA:46608"/>
        <dbReference type="Rhea" id="RHEA-COMP:11060"/>
        <dbReference type="Rhea" id="RHEA-COMP:11605"/>
        <dbReference type="ChEBI" id="CHEBI:15378"/>
        <dbReference type="ChEBI" id="CHEBI:30013"/>
        <dbReference type="ChEBI" id="CHEBI:30616"/>
        <dbReference type="ChEBI" id="CHEBI:61977"/>
        <dbReference type="ChEBI" id="CHEBI:456216"/>
        <dbReference type="EC" id="2.7.11.1"/>
    </reaction>
</comment>
<comment type="catalytic activity">
    <reaction evidence="14">
        <text>L-seryl-[protein] + ATP = O-phospho-L-seryl-[protein] + ADP + H(+)</text>
        <dbReference type="Rhea" id="RHEA:17989"/>
        <dbReference type="Rhea" id="RHEA-COMP:9863"/>
        <dbReference type="Rhea" id="RHEA-COMP:11604"/>
        <dbReference type="ChEBI" id="CHEBI:15378"/>
        <dbReference type="ChEBI" id="CHEBI:29999"/>
        <dbReference type="ChEBI" id="CHEBI:30616"/>
        <dbReference type="ChEBI" id="CHEBI:83421"/>
        <dbReference type="ChEBI" id="CHEBI:456216"/>
        <dbReference type="EC" id="2.7.11.1"/>
    </reaction>
</comment>
<evidence type="ECO:0000256" key="12">
    <source>
        <dbReference type="ARBA" id="ARBA00023136"/>
    </source>
</evidence>
<keyword evidence="5" id="KW-0808">Transferase</keyword>
<dbReference type="SUPFAM" id="SSF56112">
    <property type="entry name" value="Protein kinase-like (PK-like)"/>
    <property type="match status" value="1"/>
</dbReference>
<evidence type="ECO:0000256" key="9">
    <source>
        <dbReference type="ARBA" id="ARBA00022777"/>
    </source>
</evidence>
<feature type="chain" id="PRO_5003341395" description="non-specific serine/threonine protein kinase" evidence="15">
    <location>
        <begin position="35"/>
        <end position="599"/>
    </location>
</feature>
<dbReference type="InterPro" id="IPR008266">
    <property type="entry name" value="Tyr_kinase_AS"/>
</dbReference>
<evidence type="ECO:0000256" key="14">
    <source>
        <dbReference type="ARBA" id="ARBA00048679"/>
    </source>
</evidence>
<dbReference type="eggNOG" id="KOG0619">
    <property type="taxonomic scope" value="Eukaryota"/>
</dbReference>
<dbReference type="PANTHER" id="PTHR48005:SF16">
    <property type="entry name" value="MDIS1-INTERACTING RECEPTOR LIKE KINASE 2-LIKE ISOFORM X1"/>
    <property type="match status" value="1"/>
</dbReference>
<protein>
    <recommendedName>
        <fullName evidence="2">non-specific serine/threonine protein kinase</fullName>
        <ecNumber evidence="2">2.7.11.1</ecNumber>
    </recommendedName>
</protein>
<feature type="domain" description="Integrase catalytic" evidence="17">
    <location>
        <begin position="249"/>
        <end position="421"/>
    </location>
</feature>
<dbReference type="InterPro" id="IPR013103">
    <property type="entry name" value="RVT_2"/>
</dbReference>
<accession>F6HIQ5</accession>
<keyword evidence="10" id="KW-0067">ATP-binding</keyword>
<gene>
    <name evidence="18" type="ordered locus">VIT_10s0042g00610</name>
</gene>
<dbReference type="PaxDb" id="29760-VIT_10s0042g00610.t01"/>
<dbReference type="Gene3D" id="1.10.510.10">
    <property type="entry name" value="Transferase(Phosphotransferase) domain 1"/>
    <property type="match status" value="1"/>
</dbReference>
<keyword evidence="11" id="KW-1133">Transmembrane helix</keyword>
<dbReference type="InterPro" id="IPR000719">
    <property type="entry name" value="Prot_kinase_dom"/>
</dbReference>
<evidence type="ECO:0000259" key="16">
    <source>
        <dbReference type="PROSITE" id="PS50011"/>
    </source>
</evidence>
<dbReference type="FunFam" id="3.80.10.10:FF:001178">
    <property type="entry name" value="Uncharacterized protein"/>
    <property type="match status" value="1"/>
</dbReference>
<dbReference type="GO" id="GO:0005524">
    <property type="term" value="F:ATP binding"/>
    <property type="evidence" value="ECO:0007669"/>
    <property type="project" value="UniProtKB-KW"/>
</dbReference>
<dbReference type="PANTHER" id="PTHR48005">
    <property type="entry name" value="LEUCINE RICH REPEAT KINASE 2"/>
    <property type="match status" value="1"/>
</dbReference>
<reference evidence="19" key="1">
    <citation type="journal article" date="2007" name="Nature">
        <title>The grapevine genome sequence suggests ancestral hexaploidization in major angiosperm phyla.</title>
        <authorList>
            <consortium name="The French-Italian Public Consortium for Grapevine Genome Characterization."/>
            <person name="Jaillon O."/>
            <person name="Aury J.-M."/>
            <person name="Noel B."/>
            <person name="Policriti A."/>
            <person name="Clepet C."/>
            <person name="Casagrande A."/>
            <person name="Choisne N."/>
            <person name="Aubourg S."/>
            <person name="Vitulo N."/>
            <person name="Jubin C."/>
            <person name="Vezzi A."/>
            <person name="Legeai F."/>
            <person name="Hugueney P."/>
            <person name="Dasilva C."/>
            <person name="Horner D."/>
            <person name="Mica E."/>
            <person name="Jublot D."/>
            <person name="Poulain J."/>
            <person name="Bruyere C."/>
            <person name="Billault A."/>
            <person name="Segurens B."/>
            <person name="Gouyvenoux M."/>
            <person name="Ugarte E."/>
            <person name="Cattonaro F."/>
            <person name="Anthouard V."/>
            <person name="Vico V."/>
            <person name="Del Fabbro C."/>
            <person name="Alaux M."/>
            <person name="Di Gaspero G."/>
            <person name="Dumas V."/>
            <person name="Felice N."/>
            <person name="Paillard S."/>
            <person name="Juman I."/>
            <person name="Moroldo M."/>
            <person name="Scalabrin S."/>
            <person name="Canaguier A."/>
            <person name="Le Clainche I."/>
            <person name="Malacrida G."/>
            <person name="Durand E."/>
            <person name="Pesole G."/>
            <person name="Laucou V."/>
            <person name="Chatelet P."/>
            <person name="Merdinoglu D."/>
            <person name="Delledonne M."/>
            <person name="Pezzotti M."/>
            <person name="Lecharny A."/>
            <person name="Scarpelli C."/>
            <person name="Artiguenave F."/>
            <person name="Pe M.E."/>
            <person name="Valle G."/>
            <person name="Morgante M."/>
            <person name="Caboche M."/>
            <person name="Adam-Blondon A.-F."/>
            <person name="Weissenbach J."/>
            <person name="Quetier F."/>
            <person name="Wincker P."/>
        </authorList>
    </citation>
    <scope>NUCLEOTIDE SEQUENCE [LARGE SCALE GENOMIC DNA]</scope>
    <source>
        <strain evidence="19">cv. Pinot noir / PN40024</strain>
    </source>
</reference>